<keyword evidence="3" id="KW-0378">Hydrolase</keyword>
<keyword evidence="4" id="KW-1185">Reference proteome</keyword>
<evidence type="ECO:0000259" key="2">
    <source>
        <dbReference type="PROSITE" id="PS51762"/>
    </source>
</evidence>
<keyword evidence="1" id="KW-0812">Transmembrane</keyword>
<dbReference type="GO" id="GO:0004553">
    <property type="term" value="F:hydrolase activity, hydrolyzing O-glycosyl compounds"/>
    <property type="evidence" value="ECO:0007669"/>
    <property type="project" value="InterPro"/>
</dbReference>
<dbReference type="AlphaFoldDB" id="A0A0C9T8N7"/>
<dbReference type="OrthoDB" id="192832at2759"/>
<gene>
    <name evidence="3" type="ORF">M422DRAFT_193514</name>
</gene>
<name>A0A0C9T8N7_SPHS4</name>
<dbReference type="Proteomes" id="UP000054279">
    <property type="component" value="Unassembled WGS sequence"/>
</dbReference>
<dbReference type="EMBL" id="KN837418">
    <property type="protein sequence ID" value="KIJ25378.1"/>
    <property type="molecule type" value="Genomic_DNA"/>
</dbReference>
<keyword evidence="1" id="KW-1133">Transmembrane helix</keyword>
<dbReference type="SUPFAM" id="SSF49899">
    <property type="entry name" value="Concanavalin A-like lectins/glucanases"/>
    <property type="match status" value="1"/>
</dbReference>
<dbReference type="Pfam" id="PF26113">
    <property type="entry name" value="GH16_XgeA"/>
    <property type="match status" value="1"/>
</dbReference>
<sequence>MFLYYWRHLLGILVFYLCYIHVFLSPLLSSRSLFLQQSLSLYQNIPIHLLGSLKATVSIFKYKPGILSTCLLFVDFFNEFDFWDSGNVSDPTADSTYPTAAYYMPKEAAQNQSLAYVTDQGNFRLGVDSTFTYHGLDLRPSVRITSHKTIQQGLIIIDAAHVAYALTAWPSIWLTDVSQPWPTAGEIDIYESVGLSHQNTMSYHTSSGCFYDANATQTGILSTVSLDCNALSNGDQACGSADPNTNSFGEGANTGGGSVYALEWTDSAMKMWHFNRVGVPADITKGKPNPSVWGPPVANLASTYCELNSYFGPQSLIMNIDLCGTWAGSVYPGGPQACFKYAQANPEAFKDAYFEIASVKFYQ</sequence>
<accession>A0A0C9T8N7</accession>
<reference evidence="3 4" key="1">
    <citation type="submission" date="2014-06" db="EMBL/GenBank/DDBJ databases">
        <title>Evolutionary Origins and Diversification of the Mycorrhizal Mutualists.</title>
        <authorList>
            <consortium name="DOE Joint Genome Institute"/>
            <consortium name="Mycorrhizal Genomics Consortium"/>
            <person name="Kohler A."/>
            <person name="Kuo A."/>
            <person name="Nagy L.G."/>
            <person name="Floudas D."/>
            <person name="Copeland A."/>
            <person name="Barry K.W."/>
            <person name="Cichocki N."/>
            <person name="Veneault-Fourrey C."/>
            <person name="LaButti K."/>
            <person name="Lindquist E.A."/>
            <person name="Lipzen A."/>
            <person name="Lundell T."/>
            <person name="Morin E."/>
            <person name="Murat C."/>
            <person name="Riley R."/>
            <person name="Ohm R."/>
            <person name="Sun H."/>
            <person name="Tunlid A."/>
            <person name="Henrissat B."/>
            <person name="Grigoriev I.V."/>
            <person name="Hibbett D.S."/>
            <person name="Martin F."/>
        </authorList>
    </citation>
    <scope>NUCLEOTIDE SEQUENCE [LARGE SCALE GENOMIC DNA]</scope>
    <source>
        <strain evidence="3 4">SS14</strain>
    </source>
</reference>
<dbReference type="PANTHER" id="PTHR10963:SF24">
    <property type="entry name" value="GLYCOSIDASE C21B10.07-RELATED"/>
    <property type="match status" value="1"/>
</dbReference>
<organism evidence="3 4">
    <name type="scientific">Sphaerobolus stellatus (strain SS14)</name>
    <dbReference type="NCBI Taxonomy" id="990650"/>
    <lineage>
        <taxon>Eukaryota</taxon>
        <taxon>Fungi</taxon>
        <taxon>Dikarya</taxon>
        <taxon>Basidiomycota</taxon>
        <taxon>Agaricomycotina</taxon>
        <taxon>Agaricomycetes</taxon>
        <taxon>Phallomycetidae</taxon>
        <taxon>Geastrales</taxon>
        <taxon>Sphaerobolaceae</taxon>
        <taxon>Sphaerobolus</taxon>
    </lineage>
</organism>
<evidence type="ECO:0000313" key="4">
    <source>
        <dbReference type="Proteomes" id="UP000054279"/>
    </source>
</evidence>
<dbReference type="InterPro" id="IPR000757">
    <property type="entry name" value="Beta-glucanase-like"/>
</dbReference>
<dbReference type="Gene3D" id="2.60.120.200">
    <property type="match status" value="1"/>
</dbReference>
<keyword evidence="1" id="KW-0472">Membrane</keyword>
<dbReference type="GO" id="GO:0009251">
    <property type="term" value="P:glucan catabolic process"/>
    <property type="evidence" value="ECO:0007669"/>
    <property type="project" value="TreeGrafter"/>
</dbReference>
<proteinExistence type="predicted"/>
<dbReference type="PANTHER" id="PTHR10963">
    <property type="entry name" value="GLYCOSYL HYDROLASE-RELATED"/>
    <property type="match status" value="1"/>
</dbReference>
<dbReference type="InterPro" id="IPR050546">
    <property type="entry name" value="Glycosyl_Hydrlase_16"/>
</dbReference>
<feature type="domain" description="GH16" evidence="2">
    <location>
        <begin position="40"/>
        <end position="363"/>
    </location>
</feature>
<dbReference type="HOGENOM" id="CLU_016972_0_0_1"/>
<evidence type="ECO:0000313" key="3">
    <source>
        <dbReference type="EMBL" id="KIJ25378.1"/>
    </source>
</evidence>
<dbReference type="PROSITE" id="PS51762">
    <property type="entry name" value="GH16_2"/>
    <property type="match status" value="1"/>
</dbReference>
<dbReference type="InterPro" id="IPR013320">
    <property type="entry name" value="ConA-like_dom_sf"/>
</dbReference>
<evidence type="ECO:0000256" key="1">
    <source>
        <dbReference type="SAM" id="Phobius"/>
    </source>
</evidence>
<protein>
    <submittedName>
        <fullName evidence="3">Glycoside hydrolase family 16 protein</fullName>
    </submittedName>
</protein>
<feature type="transmembrane region" description="Helical" evidence="1">
    <location>
        <begin position="6"/>
        <end position="28"/>
    </location>
</feature>